<sequence>MTENANSHKFNADELQPSSWLNIQFIKEVLSGYEKAPELQVTDLQISPATAQGDHYASVMFRTVAEYNTEKGRHSKALIVKTMPEQEGHKKDMLSESNIFETEILMYSKALPEFERILRESGDNTKLYVPCIYHSLEPRKVMIFEDLVPQGYTVIRDRPATKEELKKAFTKLAKWHAVSMKVIDEQPDFLEEFKYGMWDMSTFLTDPMVTTGLPCFLEMLDQVPELTKYKPHFDKINSNYMQRMSEIMLEYRSNPQLNRYYVLCHGDFHLRNMMFKNNKETGASEDVMLVDFQISNICPITVDLTYSVYMLMEWQERCDLGKDLIDYYLSVLLETLNKVGYKGEYPTQSGLWEHIHGHKYYDFFLLTSFLPMIVAIKTNSIKMTDLILDPEIKQKTYFLDDYLKEVKTLLPKFEKMGYFNNL</sequence>
<evidence type="ECO:0000313" key="4">
    <source>
        <dbReference type="RefSeq" id="XP_016980564.1"/>
    </source>
</evidence>
<reference evidence="3" key="1">
    <citation type="journal article" date="2021" name="Elife">
        <title>Highly contiguous assemblies of 101 drosophilid genomes.</title>
        <authorList>
            <person name="Kim B.Y."/>
            <person name="Wang J.R."/>
            <person name="Miller D.E."/>
            <person name="Barmina O."/>
            <person name="Delaney E."/>
            <person name="Thompson A."/>
            <person name="Comeault A.A."/>
            <person name="Peede D."/>
            <person name="D'Agostino E.R."/>
            <person name="Pelaez J."/>
            <person name="Aguilar J.M."/>
            <person name="Haji D."/>
            <person name="Matsunaga T."/>
            <person name="Armstrong E.E."/>
            <person name="Zych M."/>
            <person name="Ogawa Y."/>
            <person name="Stamenkovic-Radak M."/>
            <person name="Jelic M."/>
            <person name="Veselinovic M.S."/>
            <person name="Tanaskovic M."/>
            <person name="Eric P."/>
            <person name="Gao J.J."/>
            <person name="Katoh T.K."/>
            <person name="Toda M.J."/>
            <person name="Watabe H."/>
            <person name="Watada M."/>
            <person name="Davis J.S."/>
            <person name="Moyle L.C."/>
            <person name="Manoli G."/>
            <person name="Bertolini E."/>
            <person name="Kostal V."/>
            <person name="Hawley R.S."/>
            <person name="Takahashi A."/>
            <person name="Jones C.D."/>
            <person name="Price D.K."/>
            <person name="Whiteman N."/>
            <person name="Kopp A."/>
            <person name="Matute D.R."/>
            <person name="Petrov D.A."/>
        </authorList>
    </citation>
    <scope>NUCLEOTIDE SEQUENCE [LARGE SCALE GENOMIC DNA]</scope>
</reference>
<organism evidence="4">
    <name type="scientific">Drosophila rhopaloa</name>
    <name type="common">Fruit fly</name>
    <dbReference type="NCBI Taxonomy" id="1041015"/>
    <lineage>
        <taxon>Eukaryota</taxon>
        <taxon>Metazoa</taxon>
        <taxon>Ecdysozoa</taxon>
        <taxon>Arthropoda</taxon>
        <taxon>Hexapoda</taxon>
        <taxon>Insecta</taxon>
        <taxon>Pterygota</taxon>
        <taxon>Neoptera</taxon>
        <taxon>Endopterygota</taxon>
        <taxon>Diptera</taxon>
        <taxon>Brachycera</taxon>
        <taxon>Muscomorpha</taxon>
        <taxon>Ephydroidea</taxon>
        <taxon>Drosophilidae</taxon>
        <taxon>Drosophila</taxon>
        <taxon>Sophophora</taxon>
    </lineage>
</organism>
<dbReference type="Pfam" id="PF02958">
    <property type="entry name" value="EcKL"/>
    <property type="match status" value="1"/>
</dbReference>
<proteinExistence type="predicted"/>
<reference evidence="2" key="3">
    <citation type="submission" date="2025-05" db="UniProtKB">
        <authorList>
            <consortium name="EnsemblMetazoa"/>
        </authorList>
    </citation>
    <scope>IDENTIFICATION</scope>
</reference>
<reference evidence="4" key="2">
    <citation type="submission" date="2025-04" db="UniProtKB">
        <authorList>
            <consortium name="RefSeq"/>
        </authorList>
    </citation>
    <scope>IDENTIFICATION</scope>
</reference>
<dbReference type="PANTHER" id="PTHR11012:SF12">
    <property type="entry name" value="CHK KINASE-LIKE DOMAIN-CONTAINING PROTEIN-RELATED"/>
    <property type="match status" value="1"/>
</dbReference>
<dbReference type="EnsemblMetazoa" id="XM_017125075.2">
    <property type="protein sequence ID" value="XP_016980564.1"/>
    <property type="gene ID" value="LOC108045683"/>
</dbReference>
<evidence type="ECO:0000259" key="1">
    <source>
        <dbReference type="SMART" id="SM00587"/>
    </source>
</evidence>
<protein>
    <submittedName>
        <fullName evidence="4">Uncharacterized protein LOC108045683</fullName>
    </submittedName>
</protein>
<evidence type="ECO:0000313" key="2">
    <source>
        <dbReference type="EnsemblMetazoa" id="XP_016980564.1"/>
    </source>
</evidence>
<dbReference type="OrthoDB" id="8250698at2759"/>
<gene>
    <name evidence="4" type="primary">LOC108045683</name>
    <name evidence="2" type="synonym">108045683</name>
</gene>
<keyword evidence="3" id="KW-1185">Reference proteome</keyword>
<feature type="domain" description="CHK kinase-like" evidence="1">
    <location>
        <begin position="142"/>
        <end position="338"/>
    </location>
</feature>
<dbReference type="SUPFAM" id="SSF56112">
    <property type="entry name" value="Protein kinase-like (PK-like)"/>
    <property type="match status" value="1"/>
</dbReference>
<dbReference type="GeneID" id="108045683"/>
<dbReference type="RefSeq" id="XP_016980564.1">
    <property type="nucleotide sequence ID" value="XM_017125075.1"/>
</dbReference>
<dbReference type="InterPro" id="IPR011009">
    <property type="entry name" value="Kinase-like_dom_sf"/>
</dbReference>
<dbReference type="InterPro" id="IPR004119">
    <property type="entry name" value="EcKL"/>
</dbReference>
<dbReference type="Proteomes" id="UP001652680">
    <property type="component" value="Unassembled WGS sequence"/>
</dbReference>
<dbReference type="InterPro" id="IPR015897">
    <property type="entry name" value="CHK_kinase-like"/>
</dbReference>
<dbReference type="AlphaFoldDB" id="A0A6P4EV13"/>
<evidence type="ECO:0000313" key="3">
    <source>
        <dbReference type="Proteomes" id="UP001652680"/>
    </source>
</evidence>
<dbReference type="SMART" id="SM00587">
    <property type="entry name" value="CHK"/>
    <property type="match status" value="1"/>
</dbReference>
<dbReference type="PANTHER" id="PTHR11012">
    <property type="entry name" value="PROTEIN KINASE-LIKE DOMAIN-CONTAINING"/>
    <property type="match status" value="1"/>
</dbReference>
<accession>A0A6P4EV13</accession>
<dbReference type="Gene3D" id="3.90.1200.10">
    <property type="match status" value="1"/>
</dbReference>
<name>A0A6P4EV13_DRORH</name>